<organism evidence="1 2">
    <name type="scientific">Metabacillus herbersteinensis</name>
    <dbReference type="NCBI Taxonomy" id="283816"/>
    <lineage>
        <taxon>Bacteria</taxon>
        <taxon>Bacillati</taxon>
        <taxon>Bacillota</taxon>
        <taxon>Bacilli</taxon>
        <taxon>Bacillales</taxon>
        <taxon>Bacillaceae</taxon>
        <taxon>Metabacillus</taxon>
    </lineage>
</organism>
<gene>
    <name evidence="1" type="ORF">ACFFIX_12265</name>
</gene>
<protein>
    <submittedName>
        <fullName evidence="1">Uncharacterized protein</fullName>
    </submittedName>
</protein>
<evidence type="ECO:0000313" key="1">
    <source>
        <dbReference type="EMBL" id="MFC0272209.1"/>
    </source>
</evidence>
<keyword evidence="2" id="KW-1185">Reference proteome</keyword>
<comment type="caution">
    <text evidence="1">The sequence shown here is derived from an EMBL/GenBank/DDBJ whole genome shotgun (WGS) entry which is preliminary data.</text>
</comment>
<sequence length="84" mass="9611">MTNFTFELLKKEELIDHPVSGSIGYNIEYFISNDMHGDLAKGVVRVIVNENGIFPDLVQLNKNVNTEIRSSLIIKLKEYVKDLE</sequence>
<accession>A0ABV6GEU4</accession>
<reference evidence="1 2" key="1">
    <citation type="submission" date="2024-09" db="EMBL/GenBank/DDBJ databases">
        <authorList>
            <person name="Sun Q."/>
            <person name="Mori K."/>
        </authorList>
    </citation>
    <scope>NUCLEOTIDE SEQUENCE [LARGE SCALE GENOMIC DNA]</scope>
    <source>
        <strain evidence="1 2">CCM 7228</strain>
    </source>
</reference>
<dbReference type="EMBL" id="JBHLVO010000009">
    <property type="protein sequence ID" value="MFC0272209.1"/>
    <property type="molecule type" value="Genomic_DNA"/>
</dbReference>
<dbReference type="RefSeq" id="WP_378934300.1">
    <property type="nucleotide sequence ID" value="NZ_JBHLVO010000009.1"/>
</dbReference>
<proteinExistence type="predicted"/>
<dbReference type="Proteomes" id="UP001589854">
    <property type="component" value="Unassembled WGS sequence"/>
</dbReference>
<name>A0ABV6GEU4_9BACI</name>
<evidence type="ECO:0000313" key="2">
    <source>
        <dbReference type="Proteomes" id="UP001589854"/>
    </source>
</evidence>